<organism evidence="3 4">
    <name type="scientific">Methylobacterium gossipiicola</name>
    <dbReference type="NCBI Taxonomy" id="582675"/>
    <lineage>
        <taxon>Bacteria</taxon>
        <taxon>Pseudomonadati</taxon>
        <taxon>Pseudomonadota</taxon>
        <taxon>Alphaproteobacteria</taxon>
        <taxon>Hyphomicrobiales</taxon>
        <taxon>Methylobacteriaceae</taxon>
        <taxon>Methylobacterium</taxon>
    </lineage>
</organism>
<dbReference type="PANTHER" id="PTHR37291:SF1">
    <property type="entry name" value="TYPE IV METHYL-DIRECTED RESTRICTION ENZYME ECOKMCRB SUBUNIT"/>
    <property type="match status" value="1"/>
</dbReference>
<dbReference type="InterPro" id="IPR052934">
    <property type="entry name" value="Methyl-DNA_Rec/Restrict_Enz"/>
</dbReference>
<dbReference type="AlphaFoldDB" id="A0A1I2TN81"/>
<dbReference type="Proteomes" id="UP000199229">
    <property type="component" value="Unassembled WGS sequence"/>
</dbReference>
<dbReference type="CDD" id="cd00009">
    <property type="entry name" value="AAA"/>
    <property type="match status" value="1"/>
</dbReference>
<dbReference type="PANTHER" id="PTHR37291">
    <property type="entry name" value="5-METHYLCYTOSINE-SPECIFIC RESTRICTION ENZYME B"/>
    <property type="match status" value="1"/>
</dbReference>
<dbReference type="InterPro" id="IPR003593">
    <property type="entry name" value="AAA+_ATPase"/>
</dbReference>
<evidence type="ECO:0000259" key="2">
    <source>
        <dbReference type="SMART" id="SM00382"/>
    </source>
</evidence>
<dbReference type="STRING" id="582675.SAMN05192565_107233"/>
<feature type="domain" description="AAA+ ATPase" evidence="2">
    <location>
        <begin position="447"/>
        <end position="615"/>
    </location>
</feature>
<accession>A0A1I2TN81</accession>
<dbReference type="InterPro" id="IPR027417">
    <property type="entry name" value="P-loop_NTPase"/>
</dbReference>
<feature type="region of interest" description="Disordered" evidence="1">
    <location>
        <begin position="399"/>
        <end position="420"/>
    </location>
</feature>
<dbReference type="GO" id="GO:0005524">
    <property type="term" value="F:ATP binding"/>
    <property type="evidence" value="ECO:0007669"/>
    <property type="project" value="InterPro"/>
</dbReference>
<dbReference type="RefSeq" id="WP_244528651.1">
    <property type="nucleotide sequence ID" value="NZ_FOPM01000007.1"/>
</dbReference>
<dbReference type="Pfam" id="PF07728">
    <property type="entry name" value="AAA_5"/>
    <property type="match status" value="1"/>
</dbReference>
<dbReference type="SUPFAM" id="SSF52540">
    <property type="entry name" value="P-loop containing nucleoside triphosphate hydrolases"/>
    <property type="match status" value="1"/>
</dbReference>
<evidence type="ECO:0000313" key="4">
    <source>
        <dbReference type="Proteomes" id="UP000199229"/>
    </source>
</evidence>
<dbReference type="SMART" id="SM00382">
    <property type="entry name" value="AAA"/>
    <property type="match status" value="1"/>
</dbReference>
<dbReference type="GO" id="GO:0016887">
    <property type="term" value="F:ATP hydrolysis activity"/>
    <property type="evidence" value="ECO:0007669"/>
    <property type="project" value="InterPro"/>
</dbReference>
<dbReference type="InterPro" id="IPR011704">
    <property type="entry name" value="ATPase_dyneun-rel_AAA"/>
</dbReference>
<gene>
    <name evidence="3" type="ORF">SAMN05192565_107233</name>
</gene>
<reference evidence="4" key="1">
    <citation type="submission" date="2016-10" db="EMBL/GenBank/DDBJ databases">
        <authorList>
            <person name="Varghese N."/>
            <person name="Submissions S."/>
        </authorList>
    </citation>
    <scope>NUCLEOTIDE SEQUENCE [LARGE SCALE GENOMIC DNA]</scope>
    <source>
        <strain evidence="4">Gh-105</strain>
    </source>
</reference>
<proteinExistence type="predicted"/>
<dbReference type="Gene3D" id="3.40.50.300">
    <property type="entry name" value="P-loop containing nucleotide triphosphate hydrolases"/>
    <property type="match status" value="1"/>
</dbReference>
<dbReference type="EMBL" id="FOPM01000007">
    <property type="protein sequence ID" value="SFG66390.1"/>
    <property type="molecule type" value="Genomic_DNA"/>
</dbReference>
<name>A0A1I2TN81_9HYPH</name>
<keyword evidence="4" id="KW-1185">Reference proteome</keyword>
<evidence type="ECO:0000256" key="1">
    <source>
        <dbReference type="SAM" id="MobiDB-lite"/>
    </source>
</evidence>
<protein>
    <submittedName>
        <fullName evidence="3">5-methylcytosine-specific restriction enzyme B</fullName>
    </submittedName>
</protein>
<evidence type="ECO:0000313" key="3">
    <source>
        <dbReference type="EMBL" id="SFG66390.1"/>
    </source>
</evidence>
<sequence>MDWRRNYSNQVHKVLDADRAAWHAPEFQRMLWDASDVSGIGPGQAVTVVGAYSDMQLADLLFEARSSLDGLGVEERGKRLQNLFDEVLAWVYPRYAKRRPKARLVRLLAAMFPYDMTCLMDAGRVFGVQRALGALRLPGSYVAQHAGLRERVREAVGTAETIEEAVDQAIFCWFLWQTKVERADDGAVALQSPQREANDLPAFSLLPANAQRRALAAVKDNVSLLVAMVREAEQGIAREDLIDVILAEASQLNASSAPNMISQAMGGLGLIRLEGGSYRPTERGQELLIASDPAQVLQAPLVGRVFGMGHLLLMVGREPGTLRQSEAAKRLQDLVPTWKTTLPGSHIISWARLVGLVQLDGSAGGGRLVLTDDGEDYAAALPVDFERLWQLAPEQDVKVEGVPDEDAAPAQERRVTPAPPYDAQSIVDEGCFLPKDRIEAAVELLRRKKNLILQGPPGTGKTWLAKRLGYALIGAKDTERLVALQFQPSLSYEDFVRGWRPDGRGGLRLADGAFLEAVQAATVEPGRPFVLVIEEVNRGNPAQILGELLTLVEATKRGPEEALRLAYPRSIDERVYVPENLYIVGTMNLADRSLALVDLALRRRFAFLTLMPELGSRWRAWCIARGVPSALVAEIGARMDVLNAAIAEDRALGPQFQVGHSFVTPLGDDALSEDGWRRWYDETIETEVAPLLAEYWFDDATKARQQTAALRLQG</sequence>